<evidence type="ECO:0000256" key="5">
    <source>
        <dbReference type="ARBA" id="ARBA00023157"/>
    </source>
</evidence>
<reference evidence="9" key="1">
    <citation type="submission" date="2022-01" db="EMBL/GenBank/DDBJ databases">
        <authorList>
            <person name="King R."/>
        </authorList>
    </citation>
    <scope>NUCLEOTIDE SEQUENCE</scope>
</reference>
<evidence type="ECO:0000256" key="4">
    <source>
        <dbReference type="ARBA" id="ARBA00023030"/>
    </source>
</evidence>
<reference evidence="9" key="2">
    <citation type="submission" date="2022-10" db="EMBL/GenBank/DDBJ databases">
        <authorList>
            <consortium name="ENA_rothamsted_submissions"/>
            <consortium name="culmorum"/>
            <person name="King R."/>
        </authorList>
    </citation>
    <scope>NUCLEOTIDE SEQUENCE</scope>
</reference>
<protein>
    <recommendedName>
        <fullName evidence="8">TGF-beta family profile domain-containing protein</fullName>
    </recommendedName>
</protein>
<keyword evidence="10" id="KW-1185">Reference proteome</keyword>
<dbReference type="Gene3D" id="2.60.120.970">
    <property type="match status" value="1"/>
</dbReference>
<comment type="similarity">
    <text evidence="2 6">Belongs to the TGF-beta family.</text>
</comment>
<dbReference type="GO" id="GO:0008083">
    <property type="term" value="F:growth factor activity"/>
    <property type="evidence" value="ECO:0007669"/>
    <property type="project" value="UniProtKB-KW"/>
</dbReference>
<evidence type="ECO:0000313" key="10">
    <source>
        <dbReference type="Proteomes" id="UP001153737"/>
    </source>
</evidence>
<dbReference type="PANTHER" id="PTHR11848">
    <property type="entry name" value="TGF-BETA FAMILY"/>
    <property type="match status" value="1"/>
</dbReference>
<dbReference type="AlphaFoldDB" id="A0A9P0GNT4"/>
<feature type="domain" description="TGF-beta family profile" evidence="8">
    <location>
        <begin position="206"/>
        <end position="340"/>
    </location>
</feature>
<dbReference type="Pfam" id="PF00019">
    <property type="entry name" value="TGF_beta"/>
    <property type="match status" value="1"/>
</dbReference>
<dbReference type="InterPro" id="IPR001111">
    <property type="entry name" value="TGF-b_propeptide"/>
</dbReference>
<dbReference type="InterPro" id="IPR015615">
    <property type="entry name" value="TGF-beta-rel"/>
</dbReference>
<accession>A0A9P0GNT4</accession>
<keyword evidence="4 6" id="KW-0339">Growth factor</keyword>
<dbReference type="Gene3D" id="2.10.90.10">
    <property type="entry name" value="Cystine-knot cytokines"/>
    <property type="match status" value="1"/>
</dbReference>
<keyword evidence="5" id="KW-1015">Disulfide bond</keyword>
<dbReference type="SUPFAM" id="SSF57501">
    <property type="entry name" value="Cystine-knot cytokines"/>
    <property type="match status" value="1"/>
</dbReference>
<dbReference type="GO" id="GO:0005615">
    <property type="term" value="C:extracellular space"/>
    <property type="evidence" value="ECO:0007669"/>
    <property type="project" value="TreeGrafter"/>
</dbReference>
<sequence length="340" mass="38972">MGGSCFLAYLAAWLTFFYVLSSFDVTSGDQRLLQDLGLHVLPDISKINISLDEYTTVMREYLQSRENSADDAKIIPNLVTYDVDQKVVWRSSSVRLRFSVPLDRRAKVEEAQLRFLVPPQLNDDTIVRVQVNLILGERQRRLMEEKTLYLSRNSTKWCEIDVSSAVQSWIRGEVNLGLELLCLDFKCDLDPIDVAVTTLVHPGARRMRRASPYETERRTDCQKGRKKKKCCRQNMKVDFSKLGFPEMAGIVAPKLHNVGYCHGLCPPNYNFATNHSRIQSLMHQMEKRNGSTTSKKIIPRTCCAPSKLKHLDIILVDKDNHSKLRKEVWDNMDIVECACS</sequence>
<evidence type="ECO:0000256" key="6">
    <source>
        <dbReference type="RuleBase" id="RU000354"/>
    </source>
</evidence>
<evidence type="ECO:0000259" key="8">
    <source>
        <dbReference type="PROSITE" id="PS51362"/>
    </source>
</evidence>
<evidence type="ECO:0000256" key="3">
    <source>
        <dbReference type="ARBA" id="ARBA00022525"/>
    </source>
</evidence>
<dbReference type="GO" id="GO:0005125">
    <property type="term" value="F:cytokine activity"/>
    <property type="evidence" value="ECO:0007669"/>
    <property type="project" value="TreeGrafter"/>
</dbReference>
<dbReference type="InterPro" id="IPR029034">
    <property type="entry name" value="Cystine-knot_cytokine"/>
</dbReference>
<dbReference type="EMBL" id="OU896720">
    <property type="protein sequence ID" value="CAH1153331.1"/>
    <property type="molecule type" value="Genomic_DNA"/>
</dbReference>
<evidence type="ECO:0000313" key="9">
    <source>
        <dbReference type="EMBL" id="CAH1153331.1"/>
    </source>
</evidence>
<keyword evidence="3" id="KW-0964">Secreted</keyword>
<keyword evidence="7" id="KW-0732">Signal</keyword>
<evidence type="ECO:0000256" key="1">
    <source>
        <dbReference type="ARBA" id="ARBA00004613"/>
    </source>
</evidence>
<organism evidence="9 10">
    <name type="scientific">Phaedon cochleariae</name>
    <name type="common">Mustard beetle</name>
    <dbReference type="NCBI Taxonomy" id="80249"/>
    <lineage>
        <taxon>Eukaryota</taxon>
        <taxon>Metazoa</taxon>
        <taxon>Ecdysozoa</taxon>
        <taxon>Arthropoda</taxon>
        <taxon>Hexapoda</taxon>
        <taxon>Insecta</taxon>
        <taxon>Pterygota</taxon>
        <taxon>Neoptera</taxon>
        <taxon>Endopterygota</taxon>
        <taxon>Coleoptera</taxon>
        <taxon>Polyphaga</taxon>
        <taxon>Cucujiformia</taxon>
        <taxon>Chrysomeloidea</taxon>
        <taxon>Chrysomelidae</taxon>
        <taxon>Chrysomelinae</taxon>
        <taxon>Chrysomelini</taxon>
        <taxon>Phaedon</taxon>
    </lineage>
</organism>
<evidence type="ECO:0000256" key="7">
    <source>
        <dbReference type="SAM" id="SignalP"/>
    </source>
</evidence>
<name>A0A9P0GNT4_PHACE</name>
<dbReference type="SMART" id="SM00204">
    <property type="entry name" value="TGFB"/>
    <property type="match status" value="1"/>
</dbReference>
<evidence type="ECO:0000256" key="2">
    <source>
        <dbReference type="ARBA" id="ARBA00006656"/>
    </source>
</evidence>
<gene>
    <name evidence="9" type="ORF">PHAECO_LOCUS3988</name>
</gene>
<feature type="chain" id="PRO_5040218788" description="TGF-beta family profile domain-containing protein" evidence="7">
    <location>
        <begin position="23"/>
        <end position="340"/>
    </location>
</feature>
<dbReference type="InterPro" id="IPR001839">
    <property type="entry name" value="TGF-b_C"/>
</dbReference>
<dbReference type="PROSITE" id="PS51362">
    <property type="entry name" value="TGF_BETA_2"/>
    <property type="match status" value="1"/>
</dbReference>
<proteinExistence type="inferred from homology"/>
<dbReference type="Proteomes" id="UP001153737">
    <property type="component" value="Chromosome 14"/>
</dbReference>
<feature type="signal peptide" evidence="7">
    <location>
        <begin position="1"/>
        <end position="22"/>
    </location>
</feature>
<dbReference type="Pfam" id="PF00688">
    <property type="entry name" value="TGFb_propeptide"/>
    <property type="match status" value="1"/>
</dbReference>
<dbReference type="PANTHER" id="PTHR11848:SF119">
    <property type="entry name" value="TGF-BETA FAMILY PROFILE DOMAIN-CONTAINING PROTEIN"/>
    <property type="match status" value="1"/>
</dbReference>
<comment type="subcellular location">
    <subcellularLocation>
        <location evidence="1">Secreted</location>
    </subcellularLocation>
</comment>